<feature type="region of interest" description="Disordered" evidence="1">
    <location>
        <begin position="66"/>
        <end position="139"/>
    </location>
</feature>
<feature type="region of interest" description="Disordered" evidence="1">
    <location>
        <begin position="162"/>
        <end position="197"/>
    </location>
</feature>
<feature type="region of interest" description="Disordered" evidence="1">
    <location>
        <begin position="1087"/>
        <end position="1227"/>
    </location>
</feature>
<keyword evidence="2" id="KW-0812">Transmembrane</keyword>
<keyword evidence="4" id="KW-1185">Reference proteome</keyword>
<dbReference type="PANTHER" id="PTHR48125:SF12">
    <property type="entry name" value="AT HOOK TRANSCRIPTION FACTOR FAMILY-RELATED"/>
    <property type="match status" value="1"/>
</dbReference>
<gene>
    <name evidence="3" type="ORF">SEMRO_62_G035600.1</name>
</gene>
<feature type="compositionally biased region" description="Gly residues" evidence="1">
    <location>
        <begin position="108"/>
        <end position="128"/>
    </location>
</feature>
<dbReference type="EMBL" id="CAICTM010000061">
    <property type="protein sequence ID" value="CAB9499508.1"/>
    <property type="molecule type" value="Genomic_DNA"/>
</dbReference>
<feature type="compositionally biased region" description="Basic and acidic residues" evidence="1">
    <location>
        <begin position="1124"/>
        <end position="1135"/>
    </location>
</feature>
<feature type="compositionally biased region" description="Low complexity" evidence="1">
    <location>
        <begin position="313"/>
        <end position="326"/>
    </location>
</feature>
<dbReference type="AlphaFoldDB" id="A0A9N8H2D5"/>
<keyword evidence="2" id="KW-0472">Membrane</keyword>
<feature type="region of interest" description="Disordered" evidence="1">
    <location>
        <begin position="1029"/>
        <end position="1050"/>
    </location>
</feature>
<evidence type="ECO:0000313" key="4">
    <source>
        <dbReference type="Proteomes" id="UP001153069"/>
    </source>
</evidence>
<keyword evidence="2" id="KW-1133">Transmembrane helix</keyword>
<feature type="compositionally biased region" description="Basic and acidic residues" evidence="1">
    <location>
        <begin position="1216"/>
        <end position="1227"/>
    </location>
</feature>
<proteinExistence type="predicted"/>
<feature type="compositionally biased region" description="Polar residues" evidence="1">
    <location>
        <begin position="680"/>
        <end position="697"/>
    </location>
</feature>
<feature type="compositionally biased region" description="Low complexity" evidence="1">
    <location>
        <begin position="129"/>
        <end position="139"/>
    </location>
</feature>
<feature type="compositionally biased region" description="Low complexity" evidence="1">
    <location>
        <begin position="164"/>
        <end position="183"/>
    </location>
</feature>
<feature type="transmembrane region" description="Helical" evidence="2">
    <location>
        <begin position="911"/>
        <end position="933"/>
    </location>
</feature>
<evidence type="ECO:0000256" key="1">
    <source>
        <dbReference type="SAM" id="MobiDB-lite"/>
    </source>
</evidence>
<evidence type="ECO:0000313" key="3">
    <source>
        <dbReference type="EMBL" id="CAB9499508.1"/>
    </source>
</evidence>
<evidence type="ECO:0000256" key="2">
    <source>
        <dbReference type="SAM" id="Phobius"/>
    </source>
</evidence>
<feature type="compositionally biased region" description="Basic and acidic residues" evidence="1">
    <location>
        <begin position="948"/>
        <end position="979"/>
    </location>
</feature>
<feature type="compositionally biased region" description="Low complexity" evidence="1">
    <location>
        <begin position="76"/>
        <end position="107"/>
    </location>
</feature>
<feature type="region of interest" description="Disordered" evidence="1">
    <location>
        <begin position="680"/>
        <end position="707"/>
    </location>
</feature>
<dbReference type="PANTHER" id="PTHR48125">
    <property type="entry name" value="LP07818P1"/>
    <property type="match status" value="1"/>
</dbReference>
<accession>A0A9N8H2D5</accession>
<sequence>MAVSLVAKRRKRRMRIPQDNATETMGILRPLSHPISAKNNTKKFLMLQVLAILLLLHHASADTATHATHDTHIRQLQKQQQQTPKANGSDTTANANASNSSAAAASDNGGGGGAAASGGGGGGGGGGTSSTETSLDTGGPSCLIVGDEFVCDVNMVLHASENNQQQQQPQPGNSISTNGNNTAGSGGPTAGSGSASTDSEVVVEAALTCPFMPFNNNTMNNNGTTTVPAQGDTMELLLAVTDPKTCGCTAALSYNHNSREAKQCPCHYCIDPTGAPNNNPQLAIDCSAHPSDPFVQGRCQRIACDGSCINTPKNTTTATPQPTTTPATPPPTTAAPTKAPTLAPTTATTIPPTASQTTLAPTASATTTITNRFPWWIPAAFYITNTGGLTAEQLLQDEAGLEGLQSAFRDLIQQQVIDVLLEPTNPTARRFLQQSTTLVEYASLGTALYDIHDADCPPTLEMRQAQACQVVFGRFQLLLDSNNPSQVDLVESEYTVATDVAVDTQLQALLDDNNNNPLGIQIVRAESVARTPPSDSCNFCANPNNDAPFPPTDGFDCAQVATLYAQASADECINIASTRRFQLKLPGPLREFVRQQLPLDFKAQCGCPMTEEEDVMETTRTCPVFCPADKRVPEADRDVVVDEANALTCGMLDDYSNAVADLTFCDALQRHGEVCCTESTTISTLPPQPQSQNNLTASGDRPSTPEGAQVVTIPSYFRVYNLRELTADVVMLSPDFEGLQKSYAIFVERVVRELTTEEAEDDMNATATTTADSAANATRYLRRGDEILPDYHYYDYHQRRRLQIVLDTTTIHFLNDTKCPKNYPSTAICANVTASYDLFLLDGEHNMTTIDDYTNYTQEAIDQGLLNETMEVIDPYSSLVILGSLPIPPPDNGPPPPSPQEIADEGGYDEFYMIGIGVGVAIIVFCLVAIICASDMTGAMPDDSDVDPWEKEPTRPLAKEKAPSSKKSMEDPHAKTERQEYEHYRAQVEELVEEKTPEELDNVDELMDLFFERELILIATLKHMPDANDIPQELEAPPSINDDSMAPSSINNTITTEARFDDSMFWASEDGSSGEFAEESTTMFAAFAKPGDEESESEDEAIKRSSTIEEGDESADLTDSEMDSSSRVEAAENERKAKKVQKPVSDSEADSDDEPETAKESAPPKKTKEATPEPKTESPPPTPESESPPENDSNSDKAASETWDDEDANEEIPDSDGNKGNDGDGIV</sequence>
<protein>
    <submittedName>
        <fullName evidence="3">Uncharacterized protein</fullName>
    </submittedName>
</protein>
<dbReference type="Proteomes" id="UP001153069">
    <property type="component" value="Unassembled WGS sequence"/>
</dbReference>
<organism evidence="3 4">
    <name type="scientific">Seminavis robusta</name>
    <dbReference type="NCBI Taxonomy" id="568900"/>
    <lineage>
        <taxon>Eukaryota</taxon>
        <taxon>Sar</taxon>
        <taxon>Stramenopiles</taxon>
        <taxon>Ochrophyta</taxon>
        <taxon>Bacillariophyta</taxon>
        <taxon>Bacillariophyceae</taxon>
        <taxon>Bacillariophycidae</taxon>
        <taxon>Naviculales</taxon>
        <taxon>Naviculaceae</taxon>
        <taxon>Seminavis</taxon>
    </lineage>
</organism>
<reference evidence="3" key="1">
    <citation type="submission" date="2020-06" db="EMBL/GenBank/DDBJ databases">
        <authorList>
            <consortium name="Plant Systems Biology data submission"/>
        </authorList>
    </citation>
    <scope>NUCLEOTIDE SEQUENCE</scope>
    <source>
        <strain evidence="3">D6</strain>
    </source>
</reference>
<comment type="caution">
    <text evidence="3">The sequence shown here is derived from an EMBL/GenBank/DDBJ whole genome shotgun (WGS) entry which is preliminary data.</text>
</comment>
<feature type="compositionally biased region" description="Acidic residues" evidence="1">
    <location>
        <begin position="1202"/>
        <end position="1214"/>
    </location>
</feature>
<feature type="compositionally biased region" description="Acidic residues" evidence="1">
    <location>
        <begin position="1109"/>
        <end position="1122"/>
    </location>
</feature>
<feature type="region of interest" description="Disordered" evidence="1">
    <location>
        <begin position="940"/>
        <end position="979"/>
    </location>
</feature>
<name>A0A9N8H2D5_9STRA</name>
<feature type="region of interest" description="Disordered" evidence="1">
    <location>
        <begin position="313"/>
        <end position="342"/>
    </location>
</feature>
<feature type="compositionally biased region" description="Basic and acidic residues" evidence="1">
    <location>
        <begin position="1156"/>
        <end position="1176"/>
    </location>
</feature>